<dbReference type="GO" id="GO:0005524">
    <property type="term" value="F:ATP binding"/>
    <property type="evidence" value="ECO:0007669"/>
    <property type="project" value="UniProtKB-KW"/>
</dbReference>
<evidence type="ECO:0000256" key="2">
    <source>
        <dbReference type="ARBA" id="ARBA00022741"/>
    </source>
</evidence>
<accession>K0VDK0</accession>
<dbReference type="PANTHER" id="PTHR42788:SF13">
    <property type="entry name" value="ALIPHATIC SULFONATES IMPORT ATP-BINDING PROTEIN SSUB"/>
    <property type="match status" value="1"/>
</dbReference>
<dbReference type="GO" id="GO:0015418">
    <property type="term" value="F:ABC-type quaternary ammonium compound transporting activity"/>
    <property type="evidence" value="ECO:0007669"/>
    <property type="project" value="UniProtKB-EC"/>
</dbReference>
<dbReference type="Pfam" id="PF00005">
    <property type="entry name" value="ABC_tran"/>
    <property type="match status" value="1"/>
</dbReference>
<dbReference type="PATRIC" id="fig|1194972.3.peg.28"/>
<dbReference type="EC" id="7.6.2.9" evidence="4"/>
<keyword evidence="3" id="KW-0067">ATP-binding</keyword>
<sequence>MNQAARVDIENVSLAFETKRSGRVQALEDFSLTIEPGTFCCIVGPSGCGKSTLLRIIDGLQKPDAGRVLINDKVVEKPTLDVGFVFQKYNLLPWRSVLANVEFGLENLGVPKDKRRQTAQRWMKIVGLEGFEEHYPAQLSGGMQQRVGLIRALAIDPKILLMDEPFGAVDDLTRMKLQEELLNLWERDNKTVVFVTHDIEEALYLADRVIVMSARPGRISEIFDVDLPRPRNPEIRALPEFAKLKGEVLKCLHMTGAIGQDGE</sequence>
<protein>
    <recommendedName>
        <fullName evidence="4">ABC-type quaternary amine transporter</fullName>
        <ecNumber evidence="4">7.6.2.9</ecNumber>
    </recommendedName>
</protein>
<dbReference type="InterPro" id="IPR027417">
    <property type="entry name" value="P-loop_NTPase"/>
</dbReference>
<comment type="caution">
    <text evidence="6">The sequence shown here is derived from an EMBL/GenBank/DDBJ whole genome shotgun (WGS) entry which is preliminary data.</text>
</comment>
<name>K0VDK0_MYCVA</name>
<dbReference type="SUPFAM" id="SSF52540">
    <property type="entry name" value="P-loop containing nucleoside triphosphate hydrolases"/>
    <property type="match status" value="1"/>
</dbReference>
<dbReference type="PROSITE" id="PS00211">
    <property type="entry name" value="ABC_TRANSPORTER_1"/>
    <property type="match status" value="1"/>
</dbReference>
<keyword evidence="2" id="KW-0547">Nucleotide-binding</keyword>
<dbReference type="InterPro" id="IPR003593">
    <property type="entry name" value="AAA+_ATPase"/>
</dbReference>
<dbReference type="InterPro" id="IPR017871">
    <property type="entry name" value="ABC_transporter-like_CS"/>
</dbReference>
<evidence type="ECO:0000256" key="3">
    <source>
        <dbReference type="ARBA" id="ARBA00022840"/>
    </source>
</evidence>
<dbReference type="HOGENOM" id="CLU_000604_1_22_11"/>
<reference evidence="6 7" key="1">
    <citation type="journal article" date="2012" name="J. Bacteriol.">
        <title>Complete Genome Sequence of Mycobacterium vaccae Type Strain ATCC 25954.</title>
        <authorList>
            <person name="Ho Y.S."/>
            <person name="Adroub S.A."/>
            <person name="Abadi M."/>
            <person name="Al Alwan B."/>
            <person name="Alkhateeb R."/>
            <person name="Gao G."/>
            <person name="Ragab A."/>
            <person name="Ali S."/>
            <person name="van Soolingen D."/>
            <person name="Bitter W."/>
            <person name="Pain A."/>
            <person name="Abdallah A.M."/>
        </authorList>
    </citation>
    <scope>NUCLEOTIDE SEQUENCE [LARGE SCALE GENOMIC DNA]</scope>
    <source>
        <strain evidence="6 7">ATCC 25954</strain>
    </source>
</reference>
<dbReference type="SMART" id="SM00382">
    <property type="entry name" value="AAA"/>
    <property type="match status" value="1"/>
</dbReference>
<dbReference type="eggNOG" id="COG1116">
    <property type="taxonomic scope" value="Bacteria"/>
</dbReference>
<dbReference type="CDD" id="cd03293">
    <property type="entry name" value="ABC_NrtD_SsuB_transporters"/>
    <property type="match status" value="1"/>
</dbReference>
<evidence type="ECO:0000256" key="1">
    <source>
        <dbReference type="ARBA" id="ARBA00022448"/>
    </source>
</evidence>
<dbReference type="Proteomes" id="UP000006072">
    <property type="component" value="Unassembled WGS sequence"/>
</dbReference>
<dbReference type="PROSITE" id="PS50893">
    <property type="entry name" value="ABC_TRANSPORTER_2"/>
    <property type="match status" value="1"/>
</dbReference>
<keyword evidence="7" id="KW-1185">Reference proteome</keyword>
<dbReference type="AlphaFoldDB" id="K0VDK0"/>
<evidence type="ECO:0000259" key="5">
    <source>
        <dbReference type="PROSITE" id="PS50893"/>
    </source>
</evidence>
<evidence type="ECO:0000313" key="7">
    <source>
        <dbReference type="Proteomes" id="UP000006072"/>
    </source>
</evidence>
<proteinExistence type="predicted"/>
<organism evidence="6 7">
    <name type="scientific">Mycolicibacterium vaccae ATCC 25954</name>
    <dbReference type="NCBI Taxonomy" id="1194972"/>
    <lineage>
        <taxon>Bacteria</taxon>
        <taxon>Bacillati</taxon>
        <taxon>Actinomycetota</taxon>
        <taxon>Actinomycetes</taxon>
        <taxon>Mycobacteriales</taxon>
        <taxon>Mycobacteriaceae</taxon>
        <taxon>Mycolicibacterium</taxon>
    </lineage>
</organism>
<evidence type="ECO:0000256" key="4">
    <source>
        <dbReference type="ARBA" id="ARBA00066388"/>
    </source>
</evidence>
<dbReference type="InterPro" id="IPR050166">
    <property type="entry name" value="ABC_transporter_ATP-bind"/>
</dbReference>
<dbReference type="Gene3D" id="3.40.50.300">
    <property type="entry name" value="P-loop containing nucleotide triphosphate hydrolases"/>
    <property type="match status" value="1"/>
</dbReference>
<dbReference type="FunFam" id="3.40.50.300:FF:000425">
    <property type="entry name" value="Probable ABC transporter, ATP-binding subunit"/>
    <property type="match status" value="1"/>
</dbReference>
<evidence type="ECO:0000313" key="6">
    <source>
        <dbReference type="EMBL" id="EJZ12908.1"/>
    </source>
</evidence>
<gene>
    <name evidence="6" type="ORF">MVAC_00130</name>
</gene>
<dbReference type="PANTHER" id="PTHR42788">
    <property type="entry name" value="TAURINE IMPORT ATP-BINDING PROTEIN-RELATED"/>
    <property type="match status" value="1"/>
</dbReference>
<feature type="domain" description="ABC transporter" evidence="5">
    <location>
        <begin position="7"/>
        <end position="239"/>
    </location>
</feature>
<dbReference type="InterPro" id="IPR003439">
    <property type="entry name" value="ABC_transporter-like_ATP-bd"/>
</dbReference>
<dbReference type="EMBL" id="ALQA01000001">
    <property type="protein sequence ID" value="EJZ12908.1"/>
    <property type="molecule type" value="Genomic_DNA"/>
</dbReference>
<dbReference type="GO" id="GO:0016887">
    <property type="term" value="F:ATP hydrolysis activity"/>
    <property type="evidence" value="ECO:0007669"/>
    <property type="project" value="InterPro"/>
</dbReference>
<keyword evidence="1" id="KW-0813">Transport</keyword>